<gene>
    <name evidence="2" type="ORF">BpHYR1_029051</name>
</gene>
<protein>
    <submittedName>
        <fullName evidence="2">Uncharacterized protein</fullName>
    </submittedName>
</protein>
<dbReference type="AlphaFoldDB" id="A0A3M7QJ94"/>
<dbReference type="EMBL" id="REGN01005982">
    <property type="protein sequence ID" value="RNA11332.1"/>
    <property type="molecule type" value="Genomic_DNA"/>
</dbReference>
<feature type="compositionally biased region" description="Basic residues" evidence="1">
    <location>
        <begin position="59"/>
        <end position="68"/>
    </location>
</feature>
<evidence type="ECO:0000313" key="3">
    <source>
        <dbReference type="Proteomes" id="UP000276133"/>
    </source>
</evidence>
<comment type="caution">
    <text evidence="2">The sequence shown here is derived from an EMBL/GenBank/DDBJ whole genome shotgun (WGS) entry which is preliminary data.</text>
</comment>
<name>A0A3M7QJ94_BRAPC</name>
<sequence>MCLSDWMRSWDKPLRPIRCSNCTSDWSRMFDTAPFVDSHFGSSPPAQTPHLADTVRPRTDHRRPHSHCSPRSDYRRTALAETERCPSQDT</sequence>
<evidence type="ECO:0000256" key="1">
    <source>
        <dbReference type="SAM" id="MobiDB-lite"/>
    </source>
</evidence>
<evidence type="ECO:0000313" key="2">
    <source>
        <dbReference type="EMBL" id="RNA11332.1"/>
    </source>
</evidence>
<feature type="region of interest" description="Disordered" evidence="1">
    <location>
        <begin position="37"/>
        <end position="90"/>
    </location>
</feature>
<feature type="compositionally biased region" description="Basic and acidic residues" evidence="1">
    <location>
        <begin position="70"/>
        <end position="90"/>
    </location>
</feature>
<proteinExistence type="predicted"/>
<dbReference type="Proteomes" id="UP000276133">
    <property type="component" value="Unassembled WGS sequence"/>
</dbReference>
<reference evidence="2 3" key="1">
    <citation type="journal article" date="2018" name="Sci. Rep.">
        <title>Genomic signatures of local adaptation to the degree of environmental predictability in rotifers.</title>
        <authorList>
            <person name="Franch-Gras L."/>
            <person name="Hahn C."/>
            <person name="Garcia-Roger E.M."/>
            <person name="Carmona M.J."/>
            <person name="Serra M."/>
            <person name="Gomez A."/>
        </authorList>
    </citation>
    <scope>NUCLEOTIDE SEQUENCE [LARGE SCALE GENOMIC DNA]</scope>
    <source>
        <strain evidence="2">HYR1</strain>
    </source>
</reference>
<organism evidence="2 3">
    <name type="scientific">Brachionus plicatilis</name>
    <name type="common">Marine rotifer</name>
    <name type="synonym">Brachionus muelleri</name>
    <dbReference type="NCBI Taxonomy" id="10195"/>
    <lineage>
        <taxon>Eukaryota</taxon>
        <taxon>Metazoa</taxon>
        <taxon>Spiralia</taxon>
        <taxon>Gnathifera</taxon>
        <taxon>Rotifera</taxon>
        <taxon>Eurotatoria</taxon>
        <taxon>Monogononta</taxon>
        <taxon>Pseudotrocha</taxon>
        <taxon>Ploima</taxon>
        <taxon>Brachionidae</taxon>
        <taxon>Brachionus</taxon>
    </lineage>
</organism>
<keyword evidence="3" id="KW-1185">Reference proteome</keyword>
<accession>A0A3M7QJ94</accession>